<organism evidence="6 7">
    <name type="scientific">Hypholoma sublateritium (strain FD-334 SS-4)</name>
    <dbReference type="NCBI Taxonomy" id="945553"/>
    <lineage>
        <taxon>Eukaryota</taxon>
        <taxon>Fungi</taxon>
        <taxon>Dikarya</taxon>
        <taxon>Basidiomycota</taxon>
        <taxon>Agaricomycotina</taxon>
        <taxon>Agaricomycetes</taxon>
        <taxon>Agaricomycetidae</taxon>
        <taxon>Agaricales</taxon>
        <taxon>Agaricineae</taxon>
        <taxon>Strophariaceae</taxon>
        <taxon>Hypholoma</taxon>
    </lineage>
</organism>
<feature type="domain" description="FMP27/BLTP2/Hobbit GFWDK motif-containing RBG unit" evidence="3">
    <location>
        <begin position="1399"/>
        <end position="1551"/>
    </location>
</feature>
<evidence type="ECO:0008006" key="8">
    <source>
        <dbReference type="Google" id="ProtNLM"/>
    </source>
</evidence>
<dbReference type="SMART" id="SM01214">
    <property type="entry name" value="Fmp27_GFWDK"/>
    <property type="match status" value="1"/>
</dbReference>
<gene>
    <name evidence="6" type="ORF">HYPSUDRAFT_32284</name>
</gene>
<feature type="region of interest" description="Disordered" evidence="1">
    <location>
        <begin position="2566"/>
        <end position="2615"/>
    </location>
</feature>
<dbReference type="InterPro" id="IPR045167">
    <property type="entry name" value="Hobbit"/>
</dbReference>
<dbReference type="OMA" id="FAHFWSW"/>
<dbReference type="SMART" id="SM01216">
    <property type="entry name" value="Fmp27_WPPW"/>
    <property type="match status" value="1"/>
</dbReference>
<keyword evidence="2" id="KW-1133">Transmembrane helix</keyword>
<protein>
    <recommendedName>
        <fullName evidence="8">FMP27 GFWDK domain-containing protein</fullName>
    </recommendedName>
</protein>
<proteinExistence type="predicted"/>
<dbReference type="STRING" id="945553.A0A0D2QF70"/>
<keyword evidence="2" id="KW-0812">Transmembrane</keyword>
<evidence type="ECO:0000259" key="5">
    <source>
        <dbReference type="SMART" id="SM01216"/>
    </source>
</evidence>
<evidence type="ECO:0000313" key="6">
    <source>
        <dbReference type="EMBL" id="KJA30180.1"/>
    </source>
</evidence>
<feature type="domain" description="FMP27 WPPW motif-containing RBG unit" evidence="5">
    <location>
        <begin position="1792"/>
        <end position="2236"/>
    </location>
</feature>
<evidence type="ECO:0000256" key="2">
    <source>
        <dbReference type="SAM" id="Phobius"/>
    </source>
</evidence>
<dbReference type="SMART" id="SM01215">
    <property type="entry name" value="Fmp27_SW"/>
    <property type="match status" value="1"/>
</dbReference>
<dbReference type="OrthoDB" id="1562405at2759"/>
<evidence type="ECO:0000313" key="7">
    <source>
        <dbReference type="Proteomes" id="UP000054270"/>
    </source>
</evidence>
<feature type="region of interest" description="Disordered" evidence="1">
    <location>
        <begin position="2825"/>
        <end position="2900"/>
    </location>
</feature>
<feature type="region of interest" description="Disordered" evidence="1">
    <location>
        <begin position="355"/>
        <end position="374"/>
    </location>
</feature>
<sequence length="2900" mass="324138">MSFPSSLLHTLSLLATLPSLLLFGSPDHAISTYIILWVLRIVTFSLILRTYLGPWMLALLSDHIRIRSISLWSIRGIYFRTGRRTWRIDRISYVWSSVEGHRRLAVKIDGGSLHIAKQEEEVTAEQKHKRNLTLADLNPSPLGRYAWKSVSTLAAFLEPYVRPIIRTYFIACLRVGIKWLPKITQAVSFDLHSMVITFAEVPGAKIVIEETSLHSALDLTYVEHVPQVVEAKRRPRPPARRIGQGMVAWRNRMAESFQRSLDNALGDSRGTGTLSLKIRNVMGTMPRQSSNSSLHIPFLLSPGLINMNLSIKFNPKKGAIDPRGLEFSLKMEDCSAKMDLLKILLDNVLSKKTPTRANKQFQPPPPLTYTKKPFPSPPGFQDLSALASPTQSVRTSLFSPVSLFSPSSLMSSNASFFSPNSATGPLSPTSPKSPSSPFLQAISASMRPRRRHLVVQPSPKLKDHKDRSAMLILNSIRVTIASITLSVLSDLQVGPYRAQIKDIEASLALSDPCTNRLHQEHLGSRKRTAEYDSGAYALTLTLYETTLERDSNHHLTRLARLGHINFEALAFQWPTPFLVPTSFIGNDPNASFFAMRAKLAGLQLTDRINDLQQLLELMQSVPKEDRKGPLNNTASSPYSNGPLPFAIPRIYVALECGPIVARLIYDADKGEKHRAIELRNNGFSTSLHAQYEHPSAAISRYFPAASSVHALHWNVSTCLNVEPILARVRSKHSFIGLGDPHLLASDRDFLDDPPVLSIGAISVCGSAHAVAQMDGGPDTFAVIDISTLLVELSTIFEMVCIELWHPISVDAVLRLMSLAPPSGSKPLNNSTTPCFLHLPTGLTTNVTMARFVVFITAPDINPHDTLELSRGFALQTAVSFEYSSLRRDQEHWFKNLQRSPKRSRLSLPAEALSDAIAASKTSGPTGDKSAYIKSRLHKILFRAAVATQYEPDEPGIVGREDVSNGSQDILKIDTIQAHMCLSSKKMIAQAQNIDTCEISLQIPLIRMYFELVHAYSVLLGLQTVSILSPPRPRKPSVSSERLEHSPIILFHGNVTAMQALVTLPTKKLVLRIDGLSGHLASGVSPRFKWNKATVFVKLPSWTNRWDIPSTNKWDEFITLQAWEVSFTTLAESLCVSIDGDGGRLRIPHGFILADLIQDASVAAKAVKHIVHMAATGCYSDMPNPEPEGPKAVPHLTIRLGCLCVEAQDDPFEAKLGLIWKTAPDAIKQRIDREEAFSAKVAAILAEKREMSTLADIPQTETEHEYQFNSKHSVPIEDARRRLDDVHALDWSLRLGQARDQRDKSENFVLHKLFGTSVPIISDALSEIMVLPQPSSDAPLLRATLENLCLTISPPSFSIDQLPEVMHTLGSGLPRDTQFSLLVPLHIHFTLSSMTANLRNYPIPLLHIPEQTEPSQISWTFDTDFIVAEEMGADMSVDWISCPIIESRHSIHGETPFSILVPKTIMPVKTYATPIIKIATPEATTFSWGVSYGPAMQDVMRILDTLSSSPRDPSPTLGFWDKIRLVFHWTAKVSFCGDVRLYMKGTRDPCNILDAGAGFVLCWQGNPEIRVGYDNPQKELIQVISEGMLIAVPDLDGYTRSLSGKATMTAPKPFRKVCARLGSGVRYGIGFTLERSCGPECIFCTGTAFERKCRYFSFCPHYEVKLELKNEPPALKSERDSYNEFRSDFVHLSLSLASSTKTKDRTSTIQPSNLHLTPEVFAHFWSWCSLFDGALTLPIRQGNYHPTRPISPKLGRHLATLKYRISLPNLYFMHGYIDDARETWADGVTPWVGLKGKVDELQVDMHQREEESTTPSPVPGTTRIVRRKPFYAAEVIMKGLELRAMLATFQEPLKQNVEMTAPRQRSNYRKHTNLPTTPQTSIWYDLEDFVELDRPVLDQPKLHLIPLATCPHFTYFKRNETLSGPRIASKFGSEHSHLCLLGKEPSIPKTQMNLASGRAEELKAILANENAPEAKKATLDRKALMKMVTLLEDYVSVLKEVEIRPDAVPNRDATQNYYMPSDIVSSDEWADFDNVYQIHCPSIFMDSAIRDIMIQYYYCSRDVRGLEYHMAARAVKFIRDQANAALSSHANDGEESIKDRGPSNAAQIAASALRKVLRGDNSSKLPIDIIQETESRAPSKTEPLSGWADGVSLQRSHCCILLKPQIILSGEASEDECIVAAAQAKLESFAIMDLANLEDPISGKIMTRNYTSLSGLQAFAPTKARTTQSAPVPLEVLIDLRCESDAFERLVPQTEAIFHYDKFNRLRLRNKTTSIAAKFSVTQNISSVRDSHLQDQTDLIRVHIPRFTVSANAEHFQAISNIVTKLLLFSDPAHKSRLDKLETLIFKYDFTDLGSAACVVSSLQSRLRDALETERLTKRNWRRLEEDEGRIALLNLQAHIFLLSEELNLLFDSIKMAQDRFDDQADQKSALLLHASSTEISWRMLDERRNLLSKLVVTDINFRWLSRQDSSTVNHLTIGNLSAFDGSRYAMWTEILSKYDDPPNHPLLKRGLFLLADWTILAPVGGITIYEAFELSLHPLRLQIDAKVGMRIMEYVWPGRAHRTAAEESEKAQDVTPPEIVVKSPVSAGRSSFDSPRGLQAPKSGDKTIPPLRRLGSSRSFTDLKSARETIAPPSNFLTPQGLLSPTGFLKRTHSSDSFNFFNDLDAPSGQGADADNSILNKSDSGDAQVMKIRSSQKSFVLVRISSLHVLLSVVKEGSFECHDAKIKTRELEYRNQTWSFEELVNQFIPSNMSWRGWVKMAFHQPLVPVLPVARELLAKTKWTASSKAQPHDSPLRLLHPSRMLVTDDDQRLNWTLNERKSEISAKSSWRQVLRSNKDSPKLTSLPLTDEPEAMDTEQPSSTNERGTGRKRVKSLFSKRNTSKSKGPEKRQSEDILNAKP</sequence>
<reference evidence="7" key="1">
    <citation type="submission" date="2014-04" db="EMBL/GenBank/DDBJ databases">
        <title>Evolutionary Origins and Diversification of the Mycorrhizal Mutualists.</title>
        <authorList>
            <consortium name="DOE Joint Genome Institute"/>
            <consortium name="Mycorrhizal Genomics Consortium"/>
            <person name="Kohler A."/>
            <person name="Kuo A."/>
            <person name="Nagy L.G."/>
            <person name="Floudas D."/>
            <person name="Copeland A."/>
            <person name="Barry K.W."/>
            <person name="Cichocki N."/>
            <person name="Veneault-Fourrey C."/>
            <person name="LaButti K."/>
            <person name="Lindquist E.A."/>
            <person name="Lipzen A."/>
            <person name="Lundell T."/>
            <person name="Morin E."/>
            <person name="Murat C."/>
            <person name="Riley R."/>
            <person name="Ohm R."/>
            <person name="Sun H."/>
            <person name="Tunlid A."/>
            <person name="Henrissat B."/>
            <person name="Grigoriev I.V."/>
            <person name="Hibbett D.S."/>
            <person name="Martin F."/>
        </authorList>
    </citation>
    <scope>NUCLEOTIDE SEQUENCE [LARGE SCALE GENOMIC DNA]</scope>
    <source>
        <strain evidence="7">FD-334 SS-4</strain>
    </source>
</reference>
<dbReference type="InterPro" id="IPR019441">
    <property type="entry name" value="FMP27/BLTP2/Hobbit_GFWDK_RBG"/>
</dbReference>
<evidence type="ECO:0000259" key="4">
    <source>
        <dbReference type="SMART" id="SM01215"/>
    </source>
</evidence>
<evidence type="ECO:0000256" key="1">
    <source>
        <dbReference type="SAM" id="MobiDB-lite"/>
    </source>
</evidence>
<feature type="compositionally biased region" description="Polar residues" evidence="1">
    <location>
        <begin position="2825"/>
        <end position="2834"/>
    </location>
</feature>
<dbReference type="Pfam" id="PF10344">
    <property type="entry name" value="Hobbit"/>
    <property type="match status" value="1"/>
</dbReference>
<keyword evidence="7" id="KW-1185">Reference proteome</keyword>
<dbReference type="EMBL" id="KN817518">
    <property type="protein sequence ID" value="KJA30180.1"/>
    <property type="molecule type" value="Genomic_DNA"/>
</dbReference>
<name>A0A0D2QF70_HYPSF</name>
<dbReference type="PANTHER" id="PTHR15678:SF6">
    <property type="entry name" value="BRIDGE-LIKE LIPID TRANSFER PROTEIN FAMILY MEMBER 2"/>
    <property type="match status" value="1"/>
</dbReference>
<feature type="domain" description="FMP27 SW motif-containing RBG unit" evidence="4">
    <location>
        <begin position="1277"/>
        <end position="1381"/>
    </location>
</feature>
<dbReference type="Proteomes" id="UP000054270">
    <property type="component" value="Unassembled WGS sequence"/>
</dbReference>
<dbReference type="InterPro" id="IPR019415">
    <property type="entry name" value="FMP27_SW_RBG"/>
</dbReference>
<dbReference type="InterPro" id="IPR019449">
    <property type="entry name" value="FMP27_WPPW_RBG"/>
</dbReference>
<keyword evidence="2" id="KW-0472">Membrane</keyword>
<dbReference type="PANTHER" id="PTHR15678">
    <property type="entry name" value="ANTIGEN MLAA-22-RELATED"/>
    <property type="match status" value="1"/>
</dbReference>
<feature type="transmembrane region" description="Helical" evidence="2">
    <location>
        <begin position="34"/>
        <end position="60"/>
    </location>
</feature>
<evidence type="ECO:0000259" key="3">
    <source>
        <dbReference type="SMART" id="SM01214"/>
    </source>
</evidence>
<accession>A0A0D2QF70</accession>